<dbReference type="GO" id="GO:0110031">
    <property type="term" value="P:negative regulation of G2/MI transition of meiotic cell cycle"/>
    <property type="evidence" value="ECO:0007669"/>
    <property type="project" value="TreeGrafter"/>
</dbReference>
<dbReference type="SMART" id="SM00220">
    <property type="entry name" value="S_TKc"/>
    <property type="match status" value="1"/>
</dbReference>
<evidence type="ECO:0000256" key="3">
    <source>
        <dbReference type="ARBA" id="ARBA00022527"/>
    </source>
</evidence>
<feature type="compositionally biased region" description="Low complexity" evidence="20">
    <location>
        <begin position="474"/>
        <end position="487"/>
    </location>
</feature>
<keyword evidence="9" id="KW-0460">Magnesium</keyword>
<dbReference type="FunFam" id="1.10.510.10:FF:000315">
    <property type="entry name" value="membrane-associated tyrosine- and threonine-specific cdc2-inhibitory kinase"/>
    <property type="match status" value="1"/>
</dbReference>
<keyword evidence="3" id="KW-0723">Serine/threonine-protein kinase</keyword>
<dbReference type="GO" id="GO:0051321">
    <property type="term" value="P:meiotic cell cycle"/>
    <property type="evidence" value="ECO:0007669"/>
    <property type="project" value="TreeGrafter"/>
</dbReference>
<proteinExistence type="inferred from homology"/>
<keyword evidence="13" id="KW-0472">Membrane</keyword>
<dbReference type="PROSITE" id="PS00108">
    <property type="entry name" value="PROTEIN_KINASE_ST"/>
    <property type="match status" value="1"/>
</dbReference>
<name>A0A1I7UFY7_9PELO</name>
<dbReference type="InterPro" id="IPR017441">
    <property type="entry name" value="Protein_kinase_ATP_BS"/>
</dbReference>
<dbReference type="Pfam" id="PF00069">
    <property type="entry name" value="Pkinase"/>
    <property type="match status" value="1"/>
</dbReference>
<dbReference type="InterPro" id="IPR050339">
    <property type="entry name" value="CC_SR_Kinase"/>
</dbReference>
<dbReference type="eggNOG" id="KOG0601">
    <property type="taxonomic scope" value="Eukaryota"/>
</dbReference>
<feature type="domain" description="Protein kinase" evidence="21">
    <location>
        <begin position="101"/>
        <end position="348"/>
    </location>
</feature>
<feature type="region of interest" description="Disordered" evidence="20">
    <location>
        <begin position="400"/>
        <end position="420"/>
    </location>
</feature>
<keyword evidence="14" id="KW-0131">Cell cycle</keyword>
<dbReference type="InterPro" id="IPR000719">
    <property type="entry name" value="Prot_kinase_dom"/>
</dbReference>
<evidence type="ECO:0000256" key="19">
    <source>
        <dbReference type="PROSITE-ProRule" id="PRU10141"/>
    </source>
</evidence>
<evidence type="ECO:0000256" key="11">
    <source>
        <dbReference type="ARBA" id="ARBA00022943"/>
    </source>
</evidence>
<dbReference type="SUPFAM" id="SSF56112">
    <property type="entry name" value="Protein kinase-like (PK-like)"/>
    <property type="match status" value="1"/>
</dbReference>
<evidence type="ECO:0000256" key="1">
    <source>
        <dbReference type="ARBA" id="ARBA00004395"/>
    </source>
</evidence>
<keyword evidence="12" id="KW-0333">Golgi apparatus</keyword>
<feature type="compositionally biased region" description="Basic and acidic residues" evidence="20">
    <location>
        <begin position="542"/>
        <end position="554"/>
    </location>
</feature>
<reference evidence="23" key="1">
    <citation type="submission" date="2016-11" db="UniProtKB">
        <authorList>
            <consortium name="WormBaseParasite"/>
        </authorList>
    </citation>
    <scope>IDENTIFICATION</scope>
</reference>
<dbReference type="GO" id="GO:0004674">
    <property type="term" value="F:protein serine/threonine kinase activity"/>
    <property type="evidence" value="ECO:0007669"/>
    <property type="project" value="UniProtKB-KW"/>
</dbReference>
<keyword evidence="22" id="KW-1185">Reference proteome</keyword>
<evidence type="ECO:0000256" key="4">
    <source>
        <dbReference type="ARBA" id="ARBA00022679"/>
    </source>
</evidence>
<dbReference type="GO" id="GO:0005634">
    <property type="term" value="C:nucleus"/>
    <property type="evidence" value="ECO:0007669"/>
    <property type="project" value="TreeGrafter"/>
</dbReference>
<organism evidence="22 23">
    <name type="scientific">Caenorhabditis tropicalis</name>
    <dbReference type="NCBI Taxonomy" id="1561998"/>
    <lineage>
        <taxon>Eukaryota</taxon>
        <taxon>Metazoa</taxon>
        <taxon>Ecdysozoa</taxon>
        <taxon>Nematoda</taxon>
        <taxon>Chromadorea</taxon>
        <taxon>Rhabditida</taxon>
        <taxon>Rhabditina</taxon>
        <taxon>Rhabditomorpha</taxon>
        <taxon>Rhabditoidea</taxon>
        <taxon>Rhabditidae</taxon>
        <taxon>Peloderinae</taxon>
        <taxon>Caenorhabditis</taxon>
    </lineage>
</organism>
<keyword evidence="4" id="KW-0808">Transferase</keyword>
<keyword evidence="7" id="KW-0418">Kinase</keyword>
<evidence type="ECO:0000256" key="2">
    <source>
        <dbReference type="ARBA" id="ARBA00012513"/>
    </source>
</evidence>
<evidence type="ECO:0000256" key="13">
    <source>
        <dbReference type="ARBA" id="ARBA00023136"/>
    </source>
</evidence>
<dbReference type="Gene3D" id="1.10.510.10">
    <property type="entry name" value="Transferase(Phosphotransferase) domain 1"/>
    <property type="match status" value="1"/>
</dbReference>
<evidence type="ECO:0000256" key="15">
    <source>
        <dbReference type="ARBA" id="ARBA00037982"/>
    </source>
</evidence>
<dbReference type="PANTHER" id="PTHR11042:SF183">
    <property type="entry name" value="MEMBRANE-ASSOCIATED TYROSINE- AND THREONINE-SPECIFIC CDC2-INHIBITORY KINASE"/>
    <property type="match status" value="1"/>
</dbReference>
<keyword evidence="11" id="KW-0896">Oogenesis</keyword>
<evidence type="ECO:0000256" key="7">
    <source>
        <dbReference type="ARBA" id="ARBA00022777"/>
    </source>
</evidence>
<dbReference type="PROSITE" id="PS00107">
    <property type="entry name" value="PROTEIN_KINASE_ATP"/>
    <property type="match status" value="1"/>
</dbReference>
<evidence type="ECO:0000256" key="18">
    <source>
        <dbReference type="ARBA" id="ARBA00071413"/>
    </source>
</evidence>
<dbReference type="GO" id="GO:0000139">
    <property type="term" value="C:Golgi membrane"/>
    <property type="evidence" value="ECO:0007669"/>
    <property type="project" value="UniProtKB-SubCell"/>
</dbReference>
<feature type="region of interest" description="Disordered" evidence="20">
    <location>
        <begin position="1"/>
        <end position="24"/>
    </location>
</feature>
<evidence type="ECO:0000256" key="12">
    <source>
        <dbReference type="ARBA" id="ARBA00023034"/>
    </source>
</evidence>
<accession>A0A1I7UFY7</accession>
<keyword evidence="11" id="KW-0221">Differentiation</keyword>
<evidence type="ECO:0000256" key="10">
    <source>
        <dbReference type="ARBA" id="ARBA00022871"/>
    </source>
</evidence>
<evidence type="ECO:0000256" key="8">
    <source>
        <dbReference type="ARBA" id="ARBA00022840"/>
    </source>
</evidence>
<dbReference type="GO" id="GO:0046872">
    <property type="term" value="F:metal ion binding"/>
    <property type="evidence" value="ECO:0007669"/>
    <property type="project" value="UniProtKB-KW"/>
</dbReference>
<evidence type="ECO:0000313" key="23">
    <source>
        <dbReference type="WBParaSite" id="Csp11.Scaffold629.g8932.t1"/>
    </source>
</evidence>
<evidence type="ECO:0000256" key="6">
    <source>
        <dbReference type="ARBA" id="ARBA00022741"/>
    </source>
</evidence>
<comment type="similarity">
    <text evidence="15">Belongs to the protein kinase superfamily. Ser/Thr protein kinase family. GCN2 subfamily.</text>
</comment>
<keyword evidence="10" id="KW-0744">Spermatogenesis</keyword>
<keyword evidence="6 19" id="KW-0547">Nucleotide-binding</keyword>
<dbReference type="AlphaFoldDB" id="A0A1I7UFY7"/>
<dbReference type="PANTHER" id="PTHR11042">
    <property type="entry name" value="EUKARYOTIC TRANSLATION INITIATION FACTOR 2-ALPHA KINASE EIF2-ALPHA KINASE -RELATED"/>
    <property type="match status" value="1"/>
</dbReference>
<keyword evidence="5" id="KW-0479">Metal-binding</keyword>
<protein>
    <recommendedName>
        <fullName evidence="18">Membrane-associated tyrosine- and threonine-specific cdc2-inhibitory kinase wee-1.3</fullName>
        <ecNumber evidence="2">2.7.11.1</ecNumber>
    </recommendedName>
</protein>
<dbReference type="Gene3D" id="3.30.200.20">
    <property type="entry name" value="Phosphorylase Kinase, domain 1"/>
    <property type="match status" value="1"/>
</dbReference>
<dbReference type="WBParaSite" id="Csp11.Scaffold629.g8932.t1">
    <property type="protein sequence ID" value="Csp11.Scaffold629.g8932.t1"/>
    <property type="gene ID" value="Csp11.Scaffold629.g8932"/>
</dbReference>
<keyword evidence="8 19" id="KW-0067">ATP-binding</keyword>
<feature type="compositionally biased region" description="Basic and acidic residues" evidence="20">
    <location>
        <begin position="439"/>
        <end position="450"/>
    </location>
</feature>
<comment type="catalytic activity">
    <reaction evidence="17">
        <text>L-seryl-[protein] + ATP = O-phospho-L-seryl-[protein] + ADP + H(+)</text>
        <dbReference type="Rhea" id="RHEA:17989"/>
        <dbReference type="Rhea" id="RHEA-COMP:9863"/>
        <dbReference type="Rhea" id="RHEA-COMP:11604"/>
        <dbReference type="ChEBI" id="CHEBI:15378"/>
        <dbReference type="ChEBI" id="CHEBI:29999"/>
        <dbReference type="ChEBI" id="CHEBI:30616"/>
        <dbReference type="ChEBI" id="CHEBI:83421"/>
        <dbReference type="ChEBI" id="CHEBI:456216"/>
        <dbReference type="EC" id="2.7.11.1"/>
    </reaction>
</comment>
<evidence type="ECO:0000259" key="21">
    <source>
        <dbReference type="PROSITE" id="PS50011"/>
    </source>
</evidence>
<feature type="binding site" evidence="19">
    <location>
        <position position="130"/>
    </location>
    <ligand>
        <name>ATP</name>
        <dbReference type="ChEBI" id="CHEBI:30616"/>
    </ligand>
</feature>
<dbReference type="InterPro" id="IPR011009">
    <property type="entry name" value="Kinase-like_dom_sf"/>
</dbReference>
<dbReference type="GO" id="GO:0007283">
    <property type="term" value="P:spermatogenesis"/>
    <property type="evidence" value="ECO:0007669"/>
    <property type="project" value="UniProtKB-KW"/>
</dbReference>
<dbReference type="GO" id="GO:0048477">
    <property type="term" value="P:oogenesis"/>
    <property type="evidence" value="ECO:0007669"/>
    <property type="project" value="UniProtKB-KW"/>
</dbReference>
<evidence type="ECO:0000256" key="17">
    <source>
        <dbReference type="ARBA" id="ARBA00048679"/>
    </source>
</evidence>
<evidence type="ECO:0000256" key="9">
    <source>
        <dbReference type="ARBA" id="ARBA00022842"/>
    </source>
</evidence>
<dbReference type="Proteomes" id="UP000095282">
    <property type="component" value="Unplaced"/>
</dbReference>
<comment type="catalytic activity">
    <reaction evidence="16">
        <text>L-threonyl-[protein] + ATP = O-phospho-L-threonyl-[protein] + ADP + H(+)</text>
        <dbReference type="Rhea" id="RHEA:46608"/>
        <dbReference type="Rhea" id="RHEA-COMP:11060"/>
        <dbReference type="Rhea" id="RHEA-COMP:11605"/>
        <dbReference type="ChEBI" id="CHEBI:15378"/>
        <dbReference type="ChEBI" id="CHEBI:30013"/>
        <dbReference type="ChEBI" id="CHEBI:30616"/>
        <dbReference type="ChEBI" id="CHEBI:61977"/>
        <dbReference type="ChEBI" id="CHEBI:456216"/>
        <dbReference type="EC" id="2.7.11.1"/>
    </reaction>
</comment>
<evidence type="ECO:0000256" key="14">
    <source>
        <dbReference type="ARBA" id="ARBA00023306"/>
    </source>
</evidence>
<dbReference type="InterPro" id="IPR008271">
    <property type="entry name" value="Ser/Thr_kinase_AS"/>
</dbReference>
<dbReference type="STRING" id="1561998.A0A1I7UFY7"/>
<dbReference type="PROSITE" id="PS50011">
    <property type="entry name" value="PROTEIN_KINASE_DOM"/>
    <property type="match status" value="1"/>
</dbReference>
<dbReference type="EC" id="2.7.11.1" evidence="2"/>
<feature type="region of interest" description="Disordered" evidence="20">
    <location>
        <begin position="542"/>
        <end position="592"/>
    </location>
</feature>
<evidence type="ECO:0000313" key="22">
    <source>
        <dbReference type="Proteomes" id="UP000095282"/>
    </source>
</evidence>
<sequence>MHRPSIDSVEISPTEPPSFSFTPRLESDWSTKRERIEKTPNYRCSAPKLVKSAPQIRSIICSAKKDPSPRLVTINGPSKTPLESPHYKNEKKPQTFFEQVFVIHAVIGNGSFGEVFSVQSREDSQFYAIKVSIATLRQHSISKYREAESHMSIRPHKNLVRFYRAWEEADRLYIQTELCDQSLQKYCSVKFAIPEDEIWNIFIDLLQAVHHLHSNDMIHDDIKPDNIFLTQEMICKLGDFGLAVNLKNPIHMKTVEEGDAKYLAPEVLNGSPTKASDIFSLGVTILEAATDLDLPSSGEEWHQLRNALIPEKFLKNMSKNLRYLIESMLERNPNNRPTAEELLEAPAIKEKLFGRDLYIHEVECRNVASTLLSSFLIWCMAFLSVIYDQIARCHVSIHSRRIGPNRPRPQHTPLHTPINSARIYAQSITGSAIRRQAELDNVPSREDHRPSINPLNLDDGSDDDVEIVRKQKPSTSSSGTESNSSVSPKPVRKEAKAVRRLTLDKMKPEWRDPCFIRDPLNLTEEERTARYLRIRIKEMTNDENDRKNQIDERPPPNSCPSRFRSRLRGGNVPLLDFNKLDMKDKKDTKDKK</sequence>
<dbReference type="GO" id="GO:0005524">
    <property type="term" value="F:ATP binding"/>
    <property type="evidence" value="ECO:0007669"/>
    <property type="project" value="UniProtKB-UniRule"/>
</dbReference>
<feature type="region of interest" description="Disordered" evidence="20">
    <location>
        <begin position="439"/>
        <end position="496"/>
    </location>
</feature>
<comment type="subcellular location">
    <subcellularLocation>
        <location evidence="1">Golgi apparatus membrane</location>
        <topology evidence="1">Peripheral membrane protein</topology>
    </subcellularLocation>
</comment>
<feature type="compositionally biased region" description="Basic and acidic residues" evidence="20">
    <location>
        <begin position="578"/>
        <end position="592"/>
    </location>
</feature>
<evidence type="ECO:0000256" key="5">
    <source>
        <dbReference type="ARBA" id="ARBA00022723"/>
    </source>
</evidence>
<evidence type="ECO:0000256" key="16">
    <source>
        <dbReference type="ARBA" id="ARBA00047899"/>
    </source>
</evidence>
<evidence type="ECO:0000256" key="20">
    <source>
        <dbReference type="SAM" id="MobiDB-lite"/>
    </source>
</evidence>